<evidence type="ECO:0000313" key="1">
    <source>
        <dbReference type="EMBL" id="KAG8562122.1"/>
    </source>
</evidence>
<dbReference type="EMBL" id="WNYA01000007">
    <property type="protein sequence ID" value="KAG8562122.1"/>
    <property type="molecule type" value="Genomic_DNA"/>
</dbReference>
<dbReference type="PROSITE" id="PS51257">
    <property type="entry name" value="PROKAR_LIPOPROTEIN"/>
    <property type="match status" value="1"/>
</dbReference>
<dbReference type="Proteomes" id="UP000824782">
    <property type="component" value="Unassembled WGS sequence"/>
</dbReference>
<accession>A0AAV7ALD8</accession>
<name>A0AAV7ALD8_ENGPU</name>
<proteinExistence type="predicted"/>
<keyword evidence="2" id="KW-1185">Reference proteome</keyword>
<protein>
    <submittedName>
        <fullName evidence="1">Uncharacterized protein</fullName>
    </submittedName>
</protein>
<organism evidence="1 2">
    <name type="scientific">Engystomops pustulosus</name>
    <name type="common">Tungara frog</name>
    <name type="synonym">Physalaemus pustulosus</name>
    <dbReference type="NCBI Taxonomy" id="76066"/>
    <lineage>
        <taxon>Eukaryota</taxon>
        <taxon>Metazoa</taxon>
        <taxon>Chordata</taxon>
        <taxon>Craniata</taxon>
        <taxon>Vertebrata</taxon>
        <taxon>Euteleostomi</taxon>
        <taxon>Amphibia</taxon>
        <taxon>Batrachia</taxon>
        <taxon>Anura</taxon>
        <taxon>Neobatrachia</taxon>
        <taxon>Hyloidea</taxon>
        <taxon>Leptodactylidae</taxon>
        <taxon>Leiuperinae</taxon>
        <taxon>Engystomops</taxon>
    </lineage>
</organism>
<comment type="caution">
    <text evidence="1">The sequence shown here is derived from an EMBL/GenBank/DDBJ whole genome shotgun (WGS) entry which is preliminary data.</text>
</comment>
<evidence type="ECO:0000313" key="2">
    <source>
        <dbReference type="Proteomes" id="UP000824782"/>
    </source>
</evidence>
<gene>
    <name evidence="1" type="ORF">GDO81_015596</name>
</gene>
<reference evidence="1" key="1">
    <citation type="thesis" date="2020" institute="ProQuest LLC" country="789 East Eisenhower Parkway, Ann Arbor, MI, USA">
        <title>Comparative Genomics and Chromosome Evolution.</title>
        <authorList>
            <person name="Mudd A.B."/>
        </authorList>
    </citation>
    <scope>NUCLEOTIDE SEQUENCE</scope>
    <source>
        <strain evidence="1">237g6f4</strain>
        <tissue evidence="1">Blood</tissue>
    </source>
</reference>
<dbReference type="AlphaFoldDB" id="A0AAV7ALD8"/>
<sequence length="112" mass="12631">MQSRSSYYGYPISWPKMGIQISTILGVACVFRAFHSSSWLHHSIDYLPLFSCYSLSVTPASRSSVFAMWTCTLLVYTKEIFKGLSCYLFCFAQLCKSNLDPMQLNPSCPSAD</sequence>